<dbReference type="InterPro" id="IPR043502">
    <property type="entry name" value="DNA/RNA_pol_sf"/>
</dbReference>
<dbReference type="GO" id="GO:0003968">
    <property type="term" value="F:RNA-directed RNA polymerase activity"/>
    <property type="evidence" value="ECO:0007669"/>
    <property type="project" value="UniProtKB-KW"/>
</dbReference>
<dbReference type="InterPro" id="IPR008686">
    <property type="entry name" value="RNA_pol_mitovir"/>
</dbReference>
<keyword evidence="2" id="KW-0548">Nucleotidyltransferase</keyword>
<dbReference type="SUPFAM" id="SSF56672">
    <property type="entry name" value="DNA/RNA polymerases"/>
    <property type="match status" value="1"/>
</dbReference>
<name>A0A6H0DIT7_9VIRU</name>
<evidence type="ECO:0000256" key="2">
    <source>
        <dbReference type="ARBA" id="ARBA00022695"/>
    </source>
</evidence>
<reference evidence="3" key="1">
    <citation type="submission" date="2020-01" db="EMBL/GenBank/DDBJ databases">
        <title>Sustained virome diversity in Antarctic penguins and their ticks: geographical connectedness and no evidence for low pathogen pressure.</title>
        <authorList>
            <person name="Wille M."/>
            <person name="Harvey E."/>
            <person name="Shi M."/>
            <person name="Gonzalez-Acuna D."/>
            <person name="Holmes E.C."/>
            <person name="Hurt A.C."/>
        </authorList>
    </citation>
    <scope>NUCLEOTIDE SEQUENCE</scope>
    <source>
        <strain evidence="3">Antarctic69</strain>
    </source>
</reference>
<organism evidence="3">
    <name type="scientific">la Roche virus</name>
    <dbReference type="NCBI Taxonomy" id="2707289"/>
    <lineage>
        <taxon>Viruses</taxon>
        <taxon>Riboviria</taxon>
    </lineage>
</organism>
<proteinExistence type="predicted"/>
<evidence type="ECO:0000256" key="1">
    <source>
        <dbReference type="ARBA" id="ARBA00022679"/>
    </source>
</evidence>
<protein>
    <submittedName>
        <fullName evidence="3">RNA-dependent RNA polymerase</fullName>
    </submittedName>
</protein>
<sequence>MSNSATSQIRSLATASLGRYQGGHFASTIERWLEASGPEWTVERLKALRIAAIQLKAGNLKLVREIYQSNSIAYYKGSLLPKGPYYSVVRNFSQSNHYQVVKRADTLLRAYTAIKIGTPSEKQVRKTYQAINGQRCPDPSFLGLFSEYCSKTLSPLRDRIELPRPSVDRLKPFSVTSTPGRLPKEIRDTPYGAHMVSALSSCWLPDELADINPNEEFRQALLADGVSTSFAGHLTMLQEGGCKGRVVAVPNLWIQWLMEPLHKVLDELIQWLPSDCVHNQRLGAGFIRNSLREGKKLFCFDLSSATDVFPIELQSSVLQALGLIRYALSLEKIAQYKWDARFDQKTYSYRVGQPMGCYGSFPLFHLTHLILLSMYAEGDNFRILGDDVIINDSTLARKYANALHHLDVPISMEKTIESERLGEFAGFIGFTTKSGNPRTYRPFKYPSGSFGSVSLNLISSLGNKVCNLGSWWEKSYQLFIKTTDQRYDDLTPFLEEDPKEGRPPSVDVGILRNVITLASYGTNLGDNTSEYLMNDLHKVCSNFLDEKATRDSIPVSRPELQDRKLSWGKPNQFTRDPLIKKEVQGSSQVKTKLTWF</sequence>
<dbReference type="PANTHER" id="PTHR34456:SF13">
    <property type="entry name" value="REVERSE TRANSCRIPTASE DOMAIN-CONTAINING PROTEIN"/>
    <property type="match status" value="1"/>
</dbReference>
<accession>A0A6H0DIT7</accession>
<evidence type="ECO:0000313" key="3">
    <source>
        <dbReference type="EMBL" id="QIS88018.1"/>
    </source>
</evidence>
<dbReference type="EMBL" id="MT025134">
    <property type="protein sequence ID" value="QIS88018.1"/>
    <property type="molecule type" value="Genomic_RNA"/>
</dbReference>
<dbReference type="PANTHER" id="PTHR34456">
    <property type="entry name" value="MITOVIRUS RNA-DEPENDENT RNA POLYMERASE"/>
    <property type="match status" value="1"/>
</dbReference>
<keyword evidence="3" id="KW-0696">RNA-directed RNA polymerase</keyword>
<dbReference type="Pfam" id="PF05919">
    <property type="entry name" value="Mitovir_RNA_pol"/>
    <property type="match status" value="1"/>
</dbReference>
<keyword evidence="1" id="KW-0808">Transferase</keyword>